<keyword evidence="2" id="KW-0812">Transmembrane</keyword>
<gene>
    <name evidence="3" type="ORF">FRC0190_02225</name>
</gene>
<feature type="compositionally biased region" description="Basic and acidic residues" evidence="1">
    <location>
        <begin position="26"/>
        <end position="38"/>
    </location>
</feature>
<reference evidence="3 4" key="1">
    <citation type="submission" date="2019-11" db="EMBL/GenBank/DDBJ databases">
        <authorList>
            <person name="Brisse S."/>
        </authorList>
    </citation>
    <scope>NUCLEOTIDE SEQUENCE [LARGE SCALE GENOMIC DNA]</scope>
    <source>
        <strain evidence="3">FRC0190</strain>
    </source>
</reference>
<dbReference type="KEGG" id="crf:FRC0190_02225"/>
<proteinExistence type="predicted"/>
<accession>A0A6I8MEZ4</accession>
<evidence type="ECO:0000313" key="3">
    <source>
        <dbReference type="EMBL" id="VZH86308.1"/>
    </source>
</evidence>
<keyword evidence="2" id="KW-1133">Transmembrane helix</keyword>
<organism evidence="3 4">
    <name type="scientific">Corynebacterium rouxii</name>
    <dbReference type="NCBI Taxonomy" id="2719119"/>
    <lineage>
        <taxon>Bacteria</taxon>
        <taxon>Bacillati</taxon>
        <taxon>Actinomycetota</taxon>
        <taxon>Actinomycetes</taxon>
        <taxon>Mycobacteriales</taxon>
        <taxon>Corynebacteriaceae</taxon>
        <taxon>Corynebacterium</taxon>
    </lineage>
</organism>
<sequence>MDKARTFEEIEELLEKARQESLGVESKSDPHSNAEHNQGDSQSNVNGDAELTGRGSVVDKEQKQPSSGRSVLAIVMSVIGVVAAAFFGWFSIFMR</sequence>
<protein>
    <submittedName>
        <fullName evidence="3">Endo-beta-N-acetylglucosaminidase</fullName>
    </submittedName>
</protein>
<dbReference type="RefSeq" id="WP_232053156.1">
    <property type="nucleotide sequence ID" value="NZ_LR738855.1"/>
</dbReference>
<dbReference type="Proteomes" id="UP000423525">
    <property type="component" value="Chromosome"/>
</dbReference>
<dbReference type="AlphaFoldDB" id="A0A6I8MEZ4"/>
<keyword evidence="2" id="KW-0472">Membrane</keyword>
<feature type="region of interest" description="Disordered" evidence="1">
    <location>
        <begin position="18"/>
        <end position="68"/>
    </location>
</feature>
<feature type="transmembrane region" description="Helical" evidence="2">
    <location>
        <begin position="70"/>
        <end position="92"/>
    </location>
</feature>
<evidence type="ECO:0000313" key="4">
    <source>
        <dbReference type="Proteomes" id="UP000423525"/>
    </source>
</evidence>
<evidence type="ECO:0000256" key="2">
    <source>
        <dbReference type="SAM" id="Phobius"/>
    </source>
</evidence>
<dbReference type="EMBL" id="LR738855">
    <property type="protein sequence ID" value="VZH86308.1"/>
    <property type="molecule type" value="Genomic_DNA"/>
</dbReference>
<evidence type="ECO:0000256" key="1">
    <source>
        <dbReference type="SAM" id="MobiDB-lite"/>
    </source>
</evidence>
<name>A0A6I8MEZ4_9CORY</name>